<name>A0A829H3J3_LACPA</name>
<proteinExistence type="predicted"/>
<keyword evidence="1" id="KW-1133">Transmembrane helix</keyword>
<comment type="caution">
    <text evidence="2">The sequence shown here is derived from an EMBL/GenBank/DDBJ whole genome shotgun (WGS) entry which is preliminary data.</text>
</comment>
<evidence type="ECO:0000313" key="3">
    <source>
        <dbReference type="Proteomes" id="UP000014244"/>
    </source>
</evidence>
<sequence>VTATTPMAVMSNGFQRTLRSRFGLAADFISKRLFVAVFEFLSLEFFAAVLLLKEVPVFIFTSECPQ</sequence>
<feature type="transmembrane region" description="Helical" evidence="1">
    <location>
        <begin position="33"/>
        <end position="52"/>
    </location>
</feature>
<protein>
    <submittedName>
        <fullName evidence="2">Uncharacterized protein</fullName>
    </submittedName>
</protein>
<feature type="non-terminal residue" evidence="2">
    <location>
        <position position="1"/>
    </location>
</feature>
<evidence type="ECO:0000256" key="1">
    <source>
        <dbReference type="SAM" id="Phobius"/>
    </source>
</evidence>
<keyword evidence="1" id="KW-0472">Membrane</keyword>
<dbReference type="AlphaFoldDB" id="A0A829H3J3"/>
<reference evidence="2 3" key="1">
    <citation type="journal article" date="2013" name="PLoS ONE">
        <title>Lactobacillus paracasei comparative genomics: towards species pan-genome definition and exploitation of diversity.</title>
        <authorList>
            <person name="Smokvina T."/>
            <person name="Wels M."/>
            <person name="Polka J."/>
            <person name="Chervaux C."/>
            <person name="Brisse S."/>
            <person name="Boekhorst J."/>
            <person name="van Hylckama Vlieg J.E."/>
            <person name="Siezen R.J."/>
        </authorList>
    </citation>
    <scope>NUCLEOTIDE SEQUENCE [LARGE SCALE GENOMIC DNA]</scope>
    <source>
        <strain evidence="2 3">Lpp41</strain>
    </source>
</reference>
<evidence type="ECO:0000313" key="2">
    <source>
        <dbReference type="EMBL" id="EPC70301.1"/>
    </source>
</evidence>
<dbReference type="Proteomes" id="UP000014244">
    <property type="component" value="Unassembled WGS sequence"/>
</dbReference>
<gene>
    <name evidence="2" type="ORF">Lpp41_15106</name>
</gene>
<accession>A0A829H3J3</accession>
<organism evidence="2 3">
    <name type="scientific">Lacticaseibacillus paracasei subsp. paracasei Lpp41</name>
    <dbReference type="NCBI Taxonomy" id="1256208"/>
    <lineage>
        <taxon>Bacteria</taxon>
        <taxon>Bacillati</taxon>
        <taxon>Bacillota</taxon>
        <taxon>Bacilli</taxon>
        <taxon>Lactobacillales</taxon>
        <taxon>Lactobacillaceae</taxon>
        <taxon>Lacticaseibacillus</taxon>
    </lineage>
</organism>
<keyword evidence="1" id="KW-0812">Transmembrane</keyword>
<dbReference type="EMBL" id="ANKE01000718">
    <property type="protein sequence ID" value="EPC70301.1"/>
    <property type="molecule type" value="Genomic_DNA"/>
</dbReference>